<dbReference type="OrthoDB" id="5816932at2"/>
<keyword evidence="3 5" id="KW-0238">DNA-binding</keyword>
<dbReference type="InterPro" id="IPR036271">
    <property type="entry name" value="Tet_transcr_reg_TetR-rel_C_sf"/>
</dbReference>
<dbReference type="PROSITE" id="PS01081">
    <property type="entry name" value="HTH_TETR_1"/>
    <property type="match status" value="1"/>
</dbReference>
<evidence type="ECO:0000256" key="4">
    <source>
        <dbReference type="ARBA" id="ARBA00023163"/>
    </source>
</evidence>
<dbReference type="GO" id="GO:0003700">
    <property type="term" value="F:DNA-binding transcription factor activity"/>
    <property type="evidence" value="ECO:0007669"/>
    <property type="project" value="TreeGrafter"/>
</dbReference>
<dbReference type="PRINTS" id="PR00455">
    <property type="entry name" value="HTHTETR"/>
</dbReference>
<keyword evidence="4" id="KW-0804">Transcription</keyword>
<evidence type="ECO:0000259" key="6">
    <source>
        <dbReference type="PROSITE" id="PS50977"/>
    </source>
</evidence>
<dbReference type="GeneID" id="99684424"/>
<dbReference type="InterPro" id="IPR001647">
    <property type="entry name" value="HTH_TetR"/>
</dbReference>
<keyword evidence="2" id="KW-0805">Transcription regulation</keyword>
<protein>
    <submittedName>
        <fullName evidence="7">TetR family transcriptional regulator</fullName>
    </submittedName>
</protein>
<name>A0A4R2MCL9_RUBGE</name>
<dbReference type="AlphaFoldDB" id="A0A4R2MCL9"/>
<dbReference type="SUPFAM" id="SSF46689">
    <property type="entry name" value="Homeodomain-like"/>
    <property type="match status" value="1"/>
</dbReference>
<dbReference type="EMBL" id="SLXD01000003">
    <property type="protein sequence ID" value="TCP04081.1"/>
    <property type="molecule type" value="Genomic_DNA"/>
</dbReference>
<evidence type="ECO:0000256" key="3">
    <source>
        <dbReference type="ARBA" id="ARBA00023125"/>
    </source>
</evidence>
<keyword evidence="1" id="KW-0678">Repressor</keyword>
<dbReference type="PANTHER" id="PTHR30055">
    <property type="entry name" value="HTH-TYPE TRANSCRIPTIONAL REGULATOR RUTR"/>
    <property type="match status" value="1"/>
</dbReference>
<dbReference type="Proteomes" id="UP000295106">
    <property type="component" value="Unassembled WGS sequence"/>
</dbReference>
<proteinExistence type="predicted"/>
<dbReference type="PROSITE" id="PS50977">
    <property type="entry name" value="HTH_TETR_2"/>
    <property type="match status" value="1"/>
</dbReference>
<evidence type="ECO:0000256" key="1">
    <source>
        <dbReference type="ARBA" id="ARBA00022491"/>
    </source>
</evidence>
<reference evidence="7 8" key="1">
    <citation type="submission" date="2019-03" db="EMBL/GenBank/DDBJ databases">
        <title>Genomic Encyclopedia of Type Strains, Phase IV (KMG-IV): sequencing the most valuable type-strain genomes for metagenomic binning, comparative biology and taxonomic classification.</title>
        <authorList>
            <person name="Goeker M."/>
        </authorList>
    </citation>
    <scope>NUCLEOTIDE SEQUENCE [LARGE SCALE GENOMIC DNA]</scope>
    <source>
        <strain evidence="7 8">DSM 1709</strain>
    </source>
</reference>
<dbReference type="Gene3D" id="1.10.357.10">
    <property type="entry name" value="Tetracycline Repressor, domain 2"/>
    <property type="match status" value="1"/>
</dbReference>
<gene>
    <name evidence="7" type="ORF">EV684_103330</name>
</gene>
<evidence type="ECO:0000256" key="2">
    <source>
        <dbReference type="ARBA" id="ARBA00023015"/>
    </source>
</evidence>
<dbReference type="InterPro" id="IPR023772">
    <property type="entry name" value="DNA-bd_HTH_TetR-type_CS"/>
</dbReference>
<dbReference type="Pfam" id="PF08361">
    <property type="entry name" value="TetR_C_2"/>
    <property type="match status" value="1"/>
</dbReference>
<dbReference type="InterPro" id="IPR050109">
    <property type="entry name" value="HTH-type_TetR-like_transc_reg"/>
</dbReference>
<dbReference type="GO" id="GO:0000976">
    <property type="term" value="F:transcription cis-regulatory region binding"/>
    <property type="evidence" value="ECO:0007669"/>
    <property type="project" value="TreeGrafter"/>
</dbReference>
<evidence type="ECO:0000313" key="8">
    <source>
        <dbReference type="Proteomes" id="UP000295106"/>
    </source>
</evidence>
<accession>A0A4R2MCL9</accession>
<evidence type="ECO:0000256" key="5">
    <source>
        <dbReference type="PROSITE-ProRule" id="PRU00335"/>
    </source>
</evidence>
<feature type="DNA-binding region" description="H-T-H motif" evidence="5">
    <location>
        <begin position="33"/>
        <end position="52"/>
    </location>
</feature>
<feature type="domain" description="HTH tetR-type" evidence="6">
    <location>
        <begin position="10"/>
        <end position="70"/>
    </location>
</feature>
<dbReference type="InterPro" id="IPR013572">
    <property type="entry name" value="Tscrpt_reg_MAATS_C"/>
</dbReference>
<dbReference type="RefSeq" id="WP_132645624.1">
    <property type="nucleotide sequence ID" value="NZ_CP181386.1"/>
</dbReference>
<sequence>MARRTKEEAEATRARILDAAEREFHNNGVSGTSLEDIARAAGVTRGAIYWHFRDKAALFEAMMDRVVLPLETEMLRAGDPEVTDPLTVVRQATLGALRAAVEDVQAQRVFEIALHKVEYVDEMQGVRERRIACLVERIGHLAAIFERAQAAGQIRLAMPAMTAAGGLHALIDGLLHNWMLDPGAFDLVACGEALLDAYFRGLHAPA</sequence>
<dbReference type="SUPFAM" id="SSF48498">
    <property type="entry name" value="Tetracyclin repressor-like, C-terminal domain"/>
    <property type="match status" value="1"/>
</dbReference>
<dbReference type="PANTHER" id="PTHR30055:SF240">
    <property type="entry name" value="HTH-TYPE TRANSCRIPTIONAL REGULATOR ACRR"/>
    <property type="match status" value="1"/>
</dbReference>
<evidence type="ECO:0000313" key="7">
    <source>
        <dbReference type="EMBL" id="TCP04081.1"/>
    </source>
</evidence>
<comment type="caution">
    <text evidence="7">The sequence shown here is derived from an EMBL/GenBank/DDBJ whole genome shotgun (WGS) entry which is preliminary data.</text>
</comment>
<dbReference type="Pfam" id="PF00440">
    <property type="entry name" value="TetR_N"/>
    <property type="match status" value="1"/>
</dbReference>
<organism evidence="7 8">
    <name type="scientific">Rubrivivax gelatinosus</name>
    <name type="common">Rhodocyclus gelatinosus</name>
    <name type="synonym">Rhodopseudomonas gelatinosa</name>
    <dbReference type="NCBI Taxonomy" id="28068"/>
    <lineage>
        <taxon>Bacteria</taxon>
        <taxon>Pseudomonadati</taxon>
        <taxon>Pseudomonadota</taxon>
        <taxon>Betaproteobacteria</taxon>
        <taxon>Burkholderiales</taxon>
        <taxon>Sphaerotilaceae</taxon>
        <taxon>Rubrivivax</taxon>
    </lineage>
</organism>
<dbReference type="InterPro" id="IPR009057">
    <property type="entry name" value="Homeodomain-like_sf"/>
</dbReference>